<evidence type="ECO:0000256" key="1">
    <source>
        <dbReference type="SAM" id="Phobius"/>
    </source>
</evidence>
<keyword evidence="1" id="KW-1133">Transmembrane helix</keyword>
<evidence type="ECO:0000313" key="3">
    <source>
        <dbReference type="EMBL" id="QWG18523.1"/>
    </source>
</evidence>
<proteinExistence type="predicted"/>
<dbReference type="EMBL" id="CP076135">
    <property type="protein sequence ID" value="QWG18523.1"/>
    <property type="molecule type" value="Genomic_DNA"/>
</dbReference>
<evidence type="ECO:0000313" key="2">
    <source>
        <dbReference type="EMBL" id="QWG13388.1"/>
    </source>
</evidence>
<feature type="transmembrane region" description="Helical" evidence="1">
    <location>
        <begin position="75"/>
        <end position="96"/>
    </location>
</feature>
<dbReference type="Proteomes" id="UP000680839">
    <property type="component" value="Chromosome"/>
</dbReference>
<dbReference type="RefSeq" id="WP_215614094.1">
    <property type="nucleotide sequence ID" value="NZ_CP076134.1"/>
</dbReference>
<keyword evidence="1" id="KW-0812">Transmembrane</keyword>
<gene>
    <name evidence="2" type="ORF">KMZ29_01140</name>
    <name evidence="3" type="ORF">KMZ68_01045</name>
</gene>
<feature type="transmembrane region" description="Helical" evidence="1">
    <location>
        <begin position="103"/>
        <end position="122"/>
    </location>
</feature>
<feature type="transmembrane region" description="Helical" evidence="1">
    <location>
        <begin position="6"/>
        <end position="29"/>
    </location>
</feature>
<keyword evidence="1" id="KW-0472">Membrane</keyword>
<organism evidence="3 4">
    <name type="scientific">Bradyrhizobium sediminis</name>
    <dbReference type="NCBI Taxonomy" id="2840469"/>
    <lineage>
        <taxon>Bacteria</taxon>
        <taxon>Pseudomonadati</taxon>
        <taxon>Pseudomonadota</taxon>
        <taxon>Alphaproteobacteria</taxon>
        <taxon>Hyphomicrobiales</taxon>
        <taxon>Nitrobacteraceae</taxon>
        <taxon>Bradyrhizobium</taxon>
    </lineage>
</organism>
<name>A0A975RT17_9BRAD</name>
<protein>
    <submittedName>
        <fullName evidence="3">Uncharacterized protein</fullName>
    </submittedName>
</protein>
<evidence type="ECO:0000313" key="4">
    <source>
        <dbReference type="Proteomes" id="UP000680805"/>
    </source>
</evidence>
<accession>A0A975RT17</accession>
<sequence length="124" mass="13165">MLNAGFAAASVLALLTFTVHTFVGGVYVVRPLLAVEGLSRASRWLNYYCWHMTTLTLLVMTAMFAYSALEPAARGFGVLFTALAASFSLLCIAVAIKGGVRPWRFPATSLFAAVAAAGIWGLST</sequence>
<dbReference type="Proteomes" id="UP000680805">
    <property type="component" value="Chromosome"/>
</dbReference>
<dbReference type="EMBL" id="CP076134">
    <property type="protein sequence ID" value="QWG13388.1"/>
    <property type="molecule type" value="Genomic_DNA"/>
</dbReference>
<reference evidence="3" key="1">
    <citation type="submission" date="2021-06" db="EMBL/GenBank/DDBJ databases">
        <title>Bradyrhizobium sp. S2-11-2 Genome sequencing.</title>
        <authorList>
            <person name="Jin L."/>
        </authorList>
    </citation>
    <scope>NUCLEOTIDE SEQUENCE</scope>
    <source>
        <strain evidence="3">S2-11-2</strain>
    </source>
</reference>
<feature type="transmembrane region" description="Helical" evidence="1">
    <location>
        <begin position="49"/>
        <end position="69"/>
    </location>
</feature>
<reference evidence="2" key="2">
    <citation type="submission" date="2021-06" db="EMBL/GenBank/DDBJ databases">
        <title>Bradyrhizobium sp. S2-20-1 Genome sequencing.</title>
        <authorList>
            <person name="Jin L."/>
        </authorList>
    </citation>
    <scope>NUCLEOTIDE SEQUENCE</scope>
    <source>
        <strain evidence="2">S2-20-1</strain>
    </source>
</reference>
<dbReference type="KEGG" id="bsei:KMZ68_01045"/>
<dbReference type="AlphaFoldDB" id="A0A975RT17"/>